<feature type="compositionally biased region" description="Low complexity" evidence="2">
    <location>
        <begin position="710"/>
        <end position="736"/>
    </location>
</feature>
<dbReference type="STRING" id="39966.A0A369KB08"/>
<dbReference type="InterPro" id="IPR036533">
    <property type="entry name" value="BAG_dom_sf"/>
</dbReference>
<evidence type="ECO:0000259" key="3">
    <source>
        <dbReference type="Pfam" id="PF02179"/>
    </source>
</evidence>
<feature type="compositionally biased region" description="Acidic residues" evidence="2">
    <location>
        <begin position="766"/>
        <end position="777"/>
    </location>
</feature>
<dbReference type="Pfam" id="PF02179">
    <property type="entry name" value="BAG"/>
    <property type="match status" value="1"/>
</dbReference>
<dbReference type="InterPro" id="IPR003103">
    <property type="entry name" value="BAG_domain"/>
</dbReference>
<feature type="domain" description="BAG" evidence="3">
    <location>
        <begin position="523"/>
        <end position="572"/>
    </location>
</feature>
<keyword evidence="5" id="KW-1185">Reference proteome</keyword>
<accession>A0A369KB08</accession>
<organism evidence="4 5">
    <name type="scientific">Hypsizygus marmoreus</name>
    <name type="common">White beech mushroom</name>
    <name type="synonym">Agaricus marmoreus</name>
    <dbReference type="NCBI Taxonomy" id="39966"/>
    <lineage>
        <taxon>Eukaryota</taxon>
        <taxon>Fungi</taxon>
        <taxon>Dikarya</taxon>
        <taxon>Basidiomycota</taxon>
        <taxon>Agaricomycotina</taxon>
        <taxon>Agaricomycetes</taxon>
        <taxon>Agaricomycetidae</taxon>
        <taxon>Agaricales</taxon>
        <taxon>Tricholomatineae</taxon>
        <taxon>Lyophyllaceae</taxon>
        <taxon>Hypsizygus</taxon>
    </lineage>
</organism>
<feature type="compositionally biased region" description="Low complexity" evidence="2">
    <location>
        <begin position="643"/>
        <end position="655"/>
    </location>
</feature>
<feature type="coiled-coil region" evidence="1">
    <location>
        <begin position="32"/>
        <end position="69"/>
    </location>
</feature>
<feature type="region of interest" description="Disordered" evidence="2">
    <location>
        <begin position="287"/>
        <end position="306"/>
    </location>
</feature>
<protein>
    <recommendedName>
        <fullName evidence="3">BAG domain-containing protein</fullName>
    </recommendedName>
</protein>
<evidence type="ECO:0000313" key="5">
    <source>
        <dbReference type="Proteomes" id="UP000076154"/>
    </source>
</evidence>
<evidence type="ECO:0000256" key="2">
    <source>
        <dbReference type="SAM" id="MobiDB-lite"/>
    </source>
</evidence>
<dbReference type="EMBL" id="LUEZ02000010">
    <property type="protein sequence ID" value="RDB28983.1"/>
    <property type="molecule type" value="Genomic_DNA"/>
</dbReference>
<dbReference type="OrthoDB" id="333905at2759"/>
<feature type="compositionally biased region" description="Low complexity" evidence="2">
    <location>
        <begin position="325"/>
        <end position="346"/>
    </location>
</feature>
<reference evidence="4" key="1">
    <citation type="submission" date="2018-04" db="EMBL/GenBank/DDBJ databases">
        <title>Whole genome sequencing of Hypsizygus marmoreus.</title>
        <authorList>
            <person name="Choi I.-G."/>
            <person name="Min B."/>
            <person name="Kim J.-G."/>
            <person name="Kim S."/>
            <person name="Oh Y.-L."/>
            <person name="Kong W.-S."/>
            <person name="Park H."/>
            <person name="Jeong J."/>
            <person name="Song E.-S."/>
        </authorList>
    </citation>
    <scope>NUCLEOTIDE SEQUENCE [LARGE SCALE GENOMIC DNA]</scope>
    <source>
        <strain evidence="4">51987-8</strain>
    </source>
</reference>
<sequence length="777" mass="83956">MFRYTPTVPRVSHDFSYPSNPRDRYLAALAEAQAAEAEYLAAEAIRREEEELHHRLEEIQLRKREAELLRSTYRRTAYQSSPLLSNLDPYPVHGYDRLAALRRQVEEEEHLRAIALREGDLEQQAHPCSREMEAAQTVADKEADPRLHQKGERRAAFHRDAQCPRNVCGRGCRCQTHQCLCQRSSRGGLKEQAMTCPARHPPLQALPATQCKAPTILPEKKPTAPVHVEIDIQAFLNQLFGGRAAPPSEQTPKPKPKASTVQQPTPQTAKAVEGFDEVLKQLFGQTQTIAKEKQPTRPTPPQSSGELGLQQLIDLVGQFVSPAQQPTSCKPSASSSSSKPPSAQTSEFDGIQQVLNLVFGEPQKKATTKEQQVPVAVPNPVPKAPEVSAPAPQLASVESSLKAQLEARLNNEYASEVRDTIQAIFASLQQADLPLVTPAPISKGKEKAVEPSSAAPSLVTATSKGVVDSMNAVRNIEAAFLALQSDFTFPSQLDFNTAYVTNNNSPVSSDSEGSATTRLAYTSRNHPVRFYEQALGALLAQLDSVESFGNDTLRSRRKEVVGRVEGALEELEGEVEGRWRAKLSKDSKGFKVEVAVTKESETSTSEPAEPQPADASRARAPQTTDEVVLESAVESLPTEVPSDEVPVTEPVVAAPDDVDLTASSSPSPKEDSATTDGSLRTDANLHESEASSLALESVAVAFGPSEVEAFPSASSVPSLAASTATVKPYDTSSIDSSEADAADSFLLSATEDVGPQKRPANKDIDGDAESDWSEVEA</sequence>
<dbReference type="Gene3D" id="1.20.58.120">
    <property type="entry name" value="BAG domain"/>
    <property type="match status" value="1"/>
</dbReference>
<evidence type="ECO:0000256" key="1">
    <source>
        <dbReference type="SAM" id="Coils"/>
    </source>
</evidence>
<dbReference type="InParanoid" id="A0A369KB08"/>
<evidence type="ECO:0000313" key="4">
    <source>
        <dbReference type="EMBL" id="RDB28983.1"/>
    </source>
</evidence>
<feature type="region of interest" description="Disordered" evidence="2">
    <location>
        <begin position="595"/>
        <end position="689"/>
    </location>
</feature>
<name>A0A369KB08_HYPMA</name>
<feature type="region of interest" description="Disordered" evidence="2">
    <location>
        <begin position="322"/>
        <end position="346"/>
    </location>
</feature>
<proteinExistence type="predicted"/>
<comment type="caution">
    <text evidence="4">The sequence shown here is derived from an EMBL/GenBank/DDBJ whole genome shotgun (WGS) entry which is preliminary data.</text>
</comment>
<feature type="compositionally biased region" description="Polar residues" evidence="2">
    <location>
        <begin position="259"/>
        <end position="268"/>
    </location>
</feature>
<dbReference type="SUPFAM" id="SSF63491">
    <property type="entry name" value="BAG domain"/>
    <property type="match status" value="1"/>
</dbReference>
<dbReference type="AlphaFoldDB" id="A0A369KB08"/>
<feature type="region of interest" description="Disordered" evidence="2">
    <location>
        <begin position="710"/>
        <end position="777"/>
    </location>
</feature>
<dbReference type="GO" id="GO:0051087">
    <property type="term" value="F:protein-folding chaperone binding"/>
    <property type="evidence" value="ECO:0007669"/>
    <property type="project" value="InterPro"/>
</dbReference>
<gene>
    <name evidence="4" type="ORF">Hypma_015128</name>
</gene>
<keyword evidence="1" id="KW-0175">Coiled coil</keyword>
<feature type="region of interest" description="Disordered" evidence="2">
    <location>
        <begin position="242"/>
        <end position="268"/>
    </location>
</feature>
<dbReference type="Proteomes" id="UP000076154">
    <property type="component" value="Unassembled WGS sequence"/>
</dbReference>